<evidence type="ECO:0000313" key="6">
    <source>
        <dbReference type="EMBL" id="AWT58014.1"/>
    </source>
</evidence>
<evidence type="ECO:0000313" key="2">
    <source>
        <dbReference type="EMBL" id="AGC14676.1"/>
    </source>
</evidence>
<gene>
    <name evidence="5" type="primary">phb5-939P26</name>
    <name evidence="3" type="synonym">phb1-135P1</name>
    <name evidence="2" type="synonym">phb1-939P26</name>
    <name evidence="6" type="synonym">PHB5</name>
</gene>
<reference evidence="6" key="5">
    <citation type="submission" date="2017-08" db="EMBL/GenBank/DDBJ databases">
        <title>Analysis of Mating System in Lentinula edodes.</title>
        <authorList>
            <person name="Byeong-Suk H."/>
            <person name="Hyeon-Su R."/>
        </authorList>
    </citation>
    <scope>NUCLEOTIDE SEQUENCE</scope>
    <source>
        <strain evidence="7">FMRC8120-15</strain>
        <strain evidence="6">Sanmaru1-1</strain>
    </source>
</reference>
<proteinExistence type="predicted"/>
<dbReference type="EMBL" id="MF537758">
    <property type="protein sequence ID" value="AWT58048.1"/>
    <property type="molecule type" value="Genomic_DNA"/>
</dbReference>
<reference evidence="5" key="3">
    <citation type="journal article" date="2013" name="Gene">
        <title>Cloning of the Lentinula edodes B mating-type locus and identification of the genetic structure controlling B mating.</title>
        <authorList>
            <person name="Wu L."/>
            <person name="van Peer A."/>
            <person name="Song W."/>
            <person name="Wang H."/>
            <person name="Chen M."/>
            <person name="Tan Q."/>
            <person name="Song C."/>
            <person name="Zhang M."/>
            <person name="Bao D."/>
        </authorList>
    </citation>
    <scope>NUCLEOTIDE SEQUENCE</scope>
    <source>
        <strain evidence="5">939P26</strain>
    </source>
</reference>
<evidence type="ECO:0000313" key="5">
    <source>
        <dbReference type="EMBL" id="AGL08101.1"/>
    </source>
</evidence>
<dbReference type="EMBL" id="KC887918">
    <property type="protein sequence ID" value="AGL08101.1"/>
    <property type="molecule type" value="Genomic_DNA"/>
</dbReference>
<reference evidence="8" key="4">
    <citation type="submission" date="2017-07" db="EMBL/GenBank/DDBJ databases">
        <authorList>
            <person name="Sun Z.S."/>
            <person name="Albrecht U."/>
            <person name="Echele G."/>
            <person name="Lee C.C."/>
        </authorList>
    </citation>
    <scope>NUCLEOTIDE SEQUENCE</scope>
    <source>
        <strain evidence="8">S1-11</strain>
    </source>
</reference>
<evidence type="ECO:0000313" key="4">
    <source>
        <dbReference type="EMBL" id="AGL07719.1"/>
    </source>
</evidence>
<dbReference type="EMBL" id="HQ701708">
    <property type="protein sequence ID" value="AGC14701.1"/>
    <property type="molecule type" value="Genomic_DNA"/>
</dbReference>
<dbReference type="EMBL" id="MF667342">
    <property type="protein sequence ID" value="AWT58014.1"/>
    <property type="molecule type" value="Genomic_DNA"/>
</dbReference>
<evidence type="ECO:0000313" key="3">
    <source>
        <dbReference type="EMBL" id="AGC14701.1"/>
    </source>
</evidence>
<dbReference type="EMBL" id="HQ201367">
    <property type="protein sequence ID" value="AGC14676.1"/>
    <property type="molecule type" value="Genomic_DNA"/>
</dbReference>
<feature type="region of interest" description="Disordered" evidence="1">
    <location>
        <begin position="19"/>
        <end position="38"/>
    </location>
</feature>
<accession>T1RLM3</accession>
<evidence type="ECO:0000256" key="1">
    <source>
        <dbReference type="SAM" id="MobiDB-lite"/>
    </source>
</evidence>
<dbReference type="EMBL" id="MF667343">
    <property type="protein sequence ID" value="AWT58015.1"/>
    <property type="molecule type" value="Genomic_DNA"/>
</dbReference>
<evidence type="ECO:0000313" key="7">
    <source>
        <dbReference type="EMBL" id="AWT58015.1"/>
    </source>
</evidence>
<reference evidence="8" key="6">
    <citation type="journal article" date="2018" name="J. Microbiol.">
        <title>Diversity of A mating type in Lentinula edodes and mating type preference in the cultivated strains.</title>
        <authorList>
            <person name="Ha B."/>
            <person name="Kim S."/>
            <person name="Kim M."/>
            <person name="Moon Y.J."/>
            <person name="Song Y."/>
            <person name="Ryu J.S."/>
            <person name="Ryu H."/>
            <person name="Ro H.S."/>
        </authorList>
    </citation>
    <scope>NUCLEOTIDE SEQUENCE</scope>
    <source>
        <strain evidence="8">S1-11</strain>
    </source>
</reference>
<sequence length="64" mass="6627">MDSFTSSSINAICALASSDPLQSTKNPTPSFPTSEISSTADLPFDLEHPSDSGAVADFGYCIIA</sequence>
<organism evidence="5">
    <name type="scientific">Lentinula edodes</name>
    <name type="common">Shiitake mushroom</name>
    <name type="synonym">Lentinus edodes</name>
    <dbReference type="NCBI Taxonomy" id="5353"/>
    <lineage>
        <taxon>Eukaryota</taxon>
        <taxon>Fungi</taxon>
        <taxon>Dikarya</taxon>
        <taxon>Basidiomycota</taxon>
        <taxon>Agaricomycotina</taxon>
        <taxon>Agaricomycetes</taxon>
        <taxon>Agaricomycetidae</taxon>
        <taxon>Agaricales</taxon>
        <taxon>Marasmiineae</taxon>
        <taxon>Omphalotaceae</taxon>
        <taxon>Lentinula</taxon>
    </lineage>
</organism>
<reference evidence="4" key="2">
    <citation type="submission" date="2012-07" db="EMBL/GenBank/DDBJ databases">
        <title>Identification and characterization of the genetic structure of the B mating-type locus in Lentinula edodes based on whole genome sequence scanning.</title>
        <authorList>
            <person name="Bao D."/>
            <person name="Wu L."/>
            <person name="Song W."/>
        </authorList>
    </citation>
    <scope>NUCLEOTIDE SEQUENCE</scope>
    <source>
        <strain evidence="4">135P1</strain>
    </source>
</reference>
<dbReference type="EMBL" id="JX297322">
    <property type="protein sequence ID" value="AGL07719.1"/>
    <property type="molecule type" value="Genomic_DNA"/>
</dbReference>
<dbReference type="AlphaFoldDB" id="T1RLM3"/>
<name>T1RLM3_LENED</name>
<protein>
    <submittedName>
        <fullName evidence="5">Pheromone</fullName>
    </submittedName>
</protein>
<evidence type="ECO:0000313" key="8">
    <source>
        <dbReference type="EMBL" id="AWT58048.1"/>
    </source>
</evidence>
<reference evidence="2" key="1">
    <citation type="submission" date="2010-08" db="EMBL/GenBank/DDBJ databases">
        <title>Molecular genetic structure of the B mating-type locus of Lentinula edodes.</title>
        <authorList>
            <person name="Bao D."/>
            <person name="Song W."/>
        </authorList>
    </citation>
    <scope>NUCLEOTIDE SEQUENCE</scope>
</reference>